<organism evidence="2 3">
    <name type="scientific">Oryza sativa subsp. indica</name>
    <name type="common">Rice</name>
    <dbReference type="NCBI Taxonomy" id="39946"/>
    <lineage>
        <taxon>Eukaryota</taxon>
        <taxon>Viridiplantae</taxon>
        <taxon>Streptophyta</taxon>
        <taxon>Embryophyta</taxon>
        <taxon>Tracheophyta</taxon>
        <taxon>Spermatophyta</taxon>
        <taxon>Magnoliopsida</taxon>
        <taxon>Liliopsida</taxon>
        <taxon>Poales</taxon>
        <taxon>Poaceae</taxon>
        <taxon>BOP clade</taxon>
        <taxon>Oryzoideae</taxon>
        <taxon>Oryzeae</taxon>
        <taxon>Oryzinae</taxon>
        <taxon>Oryza</taxon>
        <taxon>Oryza sativa</taxon>
    </lineage>
</organism>
<name>B8AZP3_ORYSI</name>
<proteinExistence type="predicted"/>
<dbReference type="HOGENOM" id="CLU_037474_1_0_1"/>
<dbReference type="PANTHER" id="PTHR36810:SF1">
    <property type="entry name" value="OS05G0232200 PROTEIN"/>
    <property type="match status" value="1"/>
</dbReference>
<feature type="region of interest" description="Disordered" evidence="1">
    <location>
        <begin position="324"/>
        <end position="394"/>
    </location>
</feature>
<feature type="compositionally biased region" description="Low complexity" evidence="1">
    <location>
        <begin position="325"/>
        <end position="347"/>
    </location>
</feature>
<sequence length="542" mass="58731">MAESSAPTADRARSTAQRQQQLGIEAELGHAVTAVANMDLVRGMATSVVLATGSDGDNDEVAACGHGEDDAWNGVEEGHGCQGEPRWWSAAMEKVVHSLAGGSGRPAWVAPGVSYFSAAQSPAATAPLFLQVVLGKREYNGSIGQGEFSFPVTSLRESMVMLLYNADRSLISQAELKMKAVVESGTMDVDFSLDNGGSIILRLQFLLSDEDRRRVQEMRNSAVKRKQQELLSDGYVLSQDSLLSKQVENISNISREGNESSVRKSMSLDDLQEKAVFSAIIVDPQMKDTKESPEQSGSNSTVQKMISAFQSSSPQDLTRIKSESSLKGLSASSENFTQSSSDKSSSSLATQDVSGHTEAGLVAGTSGKMQLPPGDKSFSNKRSNATEQQAVLSTTSEGRIRRLFREKKDLDNSEMVITVQNRSKKRSMPKRRRAAIGPYSLEHMHPHVCITTASRQLRELVELEPPLDSFVFVGQVDIKRPNVRGGASMQDQGTSDSKTKNEMVSARGDDHGFPILDGRLINQGVRVVIVIIACGAIFLNNR</sequence>
<protein>
    <submittedName>
        <fullName evidence="2">Uncharacterized protein</fullName>
    </submittedName>
</protein>
<evidence type="ECO:0000256" key="1">
    <source>
        <dbReference type="SAM" id="MobiDB-lite"/>
    </source>
</evidence>
<feature type="region of interest" description="Disordered" evidence="1">
    <location>
        <begin position="482"/>
        <end position="502"/>
    </location>
</feature>
<dbReference type="AlphaFoldDB" id="B8AZP3"/>
<evidence type="ECO:0000313" key="2">
    <source>
        <dbReference type="EMBL" id="EEC78803.1"/>
    </source>
</evidence>
<feature type="region of interest" description="Disordered" evidence="1">
    <location>
        <begin position="283"/>
        <end position="302"/>
    </location>
</feature>
<evidence type="ECO:0000313" key="3">
    <source>
        <dbReference type="Proteomes" id="UP000007015"/>
    </source>
</evidence>
<dbReference type="Gramene" id="BGIOSGA019435-TA">
    <property type="protein sequence ID" value="BGIOSGA019435-PA"/>
    <property type="gene ID" value="BGIOSGA019435"/>
</dbReference>
<dbReference type="OMA" id="MVMLLYN"/>
<gene>
    <name evidence="2" type="ORF">OsI_19064</name>
</gene>
<feature type="compositionally biased region" description="Polar residues" evidence="1">
    <location>
        <begin position="380"/>
        <end position="394"/>
    </location>
</feature>
<reference evidence="2 3" key="1">
    <citation type="journal article" date="2005" name="PLoS Biol.">
        <title>The genomes of Oryza sativa: a history of duplications.</title>
        <authorList>
            <person name="Yu J."/>
            <person name="Wang J."/>
            <person name="Lin W."/>
            <person name="Li S."/>
            <person name="Li H."/>
            <person name="Zhou J."/>
            <person name="Ni P."/>
            <person name="Dong W."/>
            <person name="Hu S."/>
            <person name="Zeng C."/>
            <person name="Zhang J."/>
            <person name="Zhang Y."/>
            <person name="Li R."/>
            <person name="Xu Z."/>
            <person name="Li S."/>
            <person name="Li X."/>
            <person name="Zheng H."/>
            <person name="Cong L."/>
            <person name="Lin L."/>
            <person name="Yin J."/>
            <person name="Geng J."/>
            <person name="Li G."/>
            <person name="Shi J."/>
            <person name="Liu J."/>
            <person name="Lv H."/>
            <person name="Li J."/>
            <person name="Wang J."/>
            <person name="Deng Y."/>
            <person name="Ran L."/>
            <person name="Shi X."/>
            <person name="Wang X."/>
            <person name="Wu Q."/>
            <person name="Li C."/>
            <person name="Ren X."/>
            <person name="Wang J."/>
            <person name="Wang X."/>
            <person name="Li D."/>
            <person name="Liu D."/>
            <person name="Zhang X."/>
            <person name="Ji Z."/>
            <person name="Zhao W."/>
            <person name="Sun Y."/>
            <person name="Zhang Z."/>
            <person name="Bao J."/>
            <person name="Han Y."/>
            <person name="Dong L."/>
            <person name="Ji J."/>
            <person name="Chen P."/>
            <person name="Wu S."/>
            <person name="Liu J."/>
            <person name="Xiao Y."/>
            <person name="Bu D."/>
            <person name="Tan J."/>
            <person name="Yang L."/>
            <person name="Ye C."/>
            <person name="Zhang J."/>
            <person name="Xu J."/>
            <person name="Zhou Y."/>
            <person name="Yu Y."/>
            <person name="Zhang B."/>
            <person name="Zhuang S."/>
            <person name="Wei H."/>
            <person name="Liu B."/>
            <person name="Lei M."/>
            <person name="Yu H."/>
            <person name="Li Y."/>
            <person name="Xu H."/>
            <person name="Wei S."/>
            <person name="He X."/>
            <person name="Fang L."/>
            <person name="Zhang Z."/>
            <person name="Zhang Y."/>
            <person name="Huang X."/>
            <person name="Su Z."/>
            <person name="Tong W."/>
            <person name="Li J."/>
            <person name="Tong Z."/>
            <person name="Li S."/>
            <person name="Ye J."/>
            <person name="Wang L."/>
            <person name="Fang L."/>
            <person name="Lei T."/>
            <person name="Chen C."/>
            <person name="Chen H."/>
            <person name="Xu Z."/>
            <person name="Li H."/>
            <person name="Huang H."/>
            <person name="Zhang F."/>
            <person name="Xu H."/>
            <person name="Li N."/>
            <person name="Zhao C."/>
            <person name="Li S."/>
            <person name="Dong L."/>
            <person name="Huang Y."/>
            <person name="Li L."/>
            <person name="Xi Y."/>
            <person name="Qi Q."/>
            <person name="Li W."/>
            <person name="Zhang B."/>
            <person name="Hu W."/>
            <person name="Zhang Y."/>
            <person name="Tian X."/>
            <person name="Jiao Y."/>
            <person name="Liang X."/>
            <person name="Jin J."/>
            <person name="Gao L."/>
            <person name="Zheng W."/>
            <person name="Hao B."/>
            <person name="Liu S."/>
            <person name="Wang W."/>
            <person name="Yuan L."/>
            <person name="Cao M."/>
            <person name="McDermott J."/>
            <person name="Samudrala R."/>
            <person name="Wang J."/>
            <person name="Wong G.K."/>
            <person name="Yang H."/>
        </authorList>
    </citation>
    <scope>NUCLEOTIDE SEQUENCE [LARGE SCALE GENOMIC DNA]</scope>
    <source>
        <strain evidence="3">cv. 93-11</strain>
    </source>
</reference>
<keyword evidence="3" id="KW-1185">Reference proteome</keyword>
<dbReference type="Proteomes" id="UP000007015">
    <property type="component" value="Chromosome 5"/>
</dbReference>
<dbReference type="PANTHER" id="PTHR36810">
    <property type="entry name" value="BNACNNG47150D PROTEIN"/>
    <property type="match status" value="1"/>
</dbReference>
<dbReference type="EMBL" id="CM000130">
    <property type="protein sequence ID" value="EEC78803.1"/>
    <property type="molecule type" value="Genomic_DNA"/>
</dbReference>
<accession>B8AZP3</accession>